<feature type="compositionally biased region" description="Low complexity" evidence="1">
    <location>
        <begin position="855"/>
        <end position="865"/>
    </location>
</feature>
<feature type="region of interest" description="Disordered" evidence="1">
    <location>
        <begin position="1245"/>
        <end position="1317"/>
    </location>
</feature>
<dbReference type="PANTHER" id="PTHR23039">
    <property type="entry name" value="NANCE-HORAN SYNDROME PROTEIN"/>
    <property type="match status" value="1"/>
</dbReference>
<feature type="compositionally biased region" description="Low complexity" evidence="1">
    <location>
        <begin position="515"/>
        <end position="527"/>
    </location>
</feature>
<feature type="compositionally biased region" description="Polar residues" evidence="1">
    <location>
        <begin position="1301"/>
        <end position="1317"/>
    </location>
</feature>
<feature type="region of interest" description="Disordered" evidence="1">
    <location>
        <begin position="461"/>
        <end position="598"/>
    </location>
</feature>
<accession>A0A9W7TKR4</accession>
<feature type="compositionally biased region" description="Low complexity" evidence="1">
    <location>
        <begin position="574"/>
        <end position="596"/>
    </location>
</feature>
<feature type="compositionally biased region" description="Low complexity" evidence="1">
    <location>
        <begin position="353"/>
        <end position="368"/>
    </location>
</feature>
<feature type="compositionally biased region" description="Polar residues" evidence="1">
    <location>
        <begin position="746"/>
        <end position="773"/>
    </location>
</feature>
<keyword evidence="3" id="KW-1185">Reference proteome</keyword>
<feature type="compositionally biased region" description="Low complexity" evidence="1">
    <location>
        <begin position="114"/>
        <end position="127"/>
    </location>
</feature>
<feature type="region of interest" description="Disordered" evidence="1">
    <location>
        <begin position="1102"/>
        <end position="1145"/>
    </location>
</feature>
<sequence length="1317" mass="142879">MSRKSSAGDLVPKDITEMLALQAGKKKRGSSLSRAFSWFKGSKRKRSLSTGQSRTGGPGGRSGESTTTKQIHAGGEHCKEHRNGLDFQDDQSMPEDASSRERDESLETDSTAENSINSASSISAVSSRPVLTRQGSTFKPLNPVKRLDKTKRRSRRTTIMGIPQQVQKELDMARGSTLHLPNEEHNGQDDSSGKVVIPTIDGEPPPGHHEGARVHLQNIEVRQTSGDEDLLIQHIQSVYQEDLSVSRKLGLGPCPMQRPKSLAVPGMTASCLLQEPQCPVMSISPQATYLSKIIPNAVLPAAIDIIEINHGICQHSVSTVGKGSSAASPASTRSGGRTSEGPPTTSIPNRTHSQSSETVVSNSSTISSKAKGPPVCVADGTKEASDLIPKDKCVASSNSEICSDCKCTNQRLEHRDSSDTGENVRNSSFSHNLSLMKTKLPPAPPQRTYSLHHELKIKRRSKEWEPINGQNLTSTKEDDHSFKEKSSFHSLVPNPLRHFESSPKSSLVSPDQTGSSSSSPHKISSTESKFDRTLSPSSGYSSQSGTPTHSPKEVSPSSPGNRRVKPSKPDRAGVRTSPVVSVTSSMTSLSSVTSDTAHQDIQTNITPSEPLKLFPPVTNPVTPVKPTNSLRELFNIPPPPNVKAPSPPPPETWIQNKHTFELLCGPGPNVYRLQQLQKQQKLNGGTQNTDTIHNVDRIIPEIQTADETNAQLERKVLVVPPQIHEQMMSEPTTRSTLHNDEGPASHNKSSQSIQTQDLRNVENQTQTVPNTEVPTIEVDQPQTNCEVDTDAQLVNKSTPKCYKINAENQIDPIVQDISNHKSMHTLSIKVPEINGISPPPSPPPEHHPPPPPSKHPSASPDSIPAPDEEEQVQDTEVKTTSLESSWPPPPPPMDESAELMFEEQDELEFPPPPPLIICEPLIETSGKCQESHEEHVNVELVSTEVSDMESSPVVQISEIHNILATRTVPNCRVLDDKPKSCTSVSQVHIENTTVDSPKTSHLLQVEDLLYAKPNISEEDSSEEALPDIQAESTNVANAPPLSMEDQSAVNFRRQLSPINKDNWSKDHLCRHKNAPIPKEDANIPLVTPSLLQMVRLRSVNVEDQVTDDSKTSPESTTNKDQQTCSQTTPQKPIRKSLTLKSLPPTVTSPSMCLQEAIRMKTAALSSTGVAPKPNLRLASTGGTGSPSDLHKSHASTASFIFSKSTKKVVIETATSTDAQPGLSQNLAPEITQISDPAKMMITNGTKKPIKVPPPVAKKPMHGTNPHNKPENATTDKECSTNEQTVRVNGQSNAVHPAGQRAQASASQVIARSTESTC</sequence>
<feature type="region of interest" description="Disordered" evidence="1">
    <location>
        <begin position="22"/>
        <end position="142"/>
    </location>
</feature>
<feature type="compositionally biased region" description="Basic and acidic residues" evidence="1">
    <location>
        <begin position="475"/>
        <end position="487"/>
    </location>
</feature>
<feature type="compositionally biased region" description="Polar residues" evidence="1">
    <location>
        <begin position="1112"/>
        <end position="1130"/>
    </location>
</feature>
<feature type="compositionally biased region" description="Low complexity" evidence="1">
    <location>
        <begin position="535"/>
        <end position="548"/>
    </location>
</feature>
<feature type="compositionally biased region" description="Pro residues" evidence="1">
    <location>
        <begin position="837"/>
        <end position="854"/>
    </location>
</feature>
<evidence type="ECO:0000256" key="1">
    <source>
        <dbReference type="SAM" id="MobiDB-lite"/>
    </source>
</evidence>
<dbReference type="Proteomes" id="UP001059041">
    <property type="component" value="Linkage Group LG16"/>
</dbReference>
<organism evidence="2 3">
    <name type="scientific">Triplophysa rosa</name>
    <name type="common">Cave loach</name>
    <dbReference type="NCBI Taxonomy" id="992332"/>
    <lineage>
        <taxon>Eukaryota</taxon>
        <taxon>Metazoa</taxon>
        <taxon>Chordata</taxon>
        <taxon>Craniata</taxon>
        <taxon>Vertebrata</taxon>
        <taxon>Euteleostomi</taxon>
        <taxon>Actinopterygii</taxon>
        <taxon>Neopterygii</taxon>
        <taxon>Teleostei</taxon>
        <taxon>Ostariophysi</taxon>
        <taxon>Cypriniformes</taxon>
        <taxon>Nemacheilidae</taxon>
        <taxon>Triplophysa</taxon>
    </lineage>
</organism>
<reference evidence="2" key="1">
    <citation type="submission" date="2021-02" db="EMBL/GenBank/DDBJ databases">
        <title>Comparative genomics reveals that relaxation of natural selection precedes convergent phenotypic evolution of cavefish.</title>
        <authorList>
            <person name="Peng Z."/>
        </authorList>
    </citation>
    <scope>NUCLEOTIDE SEQUENCE</scope>
    <source>
        <tissue evidence="2">Muscle</tissue>
    </source>
</reference>
<gene>
    <name evidence="2" type="ORF">IRJ41_012978</name>
</gene>
<feature type="compositionally biased region" description="Basic and acidic residues" evidence="1">
    <location>
        <begin position="74"/>
        <end position="84"/>
    </location>
</feature>
<dbReference type="GO" id="GO:0030154">
    <property type="term" value="P:cell differentiation"/>
    <property type="evidence" value="ECO:0007669"/>
    <property type="project" value="TreeGrafter"/>
</dbReference>
<feature type="compositionally biased region" description="Polar residues" evidence="1">
    <location>
        <begin position="1280"/>
        <end position="1293"/>
    </location>
</feature>
<proteinExistence type="predicted"/>
<feature type="compositionally biased region" description="Basic and acidic residues" evidence="1">
    <location>
        <begin position="1267"/>
        <end position="1279"/>
    </location>
</feature>
<feature type="region of interest" description="Disordered" evidence="1">
    <location>
        <begin position="179"/>
        <end position="211"/>
    </location>
</feature>
<comment type="caution">
    <text evidence="2">The sequence shown here is derived from an EMBL/GenBank/DDBJ whole genome shotgun (WGS) entry which is preliminary data.</text>
</comment>
<feature type="region of interest" description="Disordered" evidence="1">
    <location>
        <begin position="1168"/>
        <end position="1191"/>
    </location>
</feature>
<feature type="compositionally biased region" description="Basic and acidic residues" evidence="1">
    <location>
        <begin position="181"/>
        <end position="192"/>
    </location>
</feature>
<feature type="compositionally biased region" description="Polar residues" evidence="1">
    <location>
        <begin position="502"/>
        <end position="514"/>
    </location>
</feature>
<feature type="region of interest" description="Disordered" evidence="1">
    <location>
        <begin position="323"/>
        <end position="377"/>
    </location>
</feature>
<feature type="region of interest" description="Disordered" evidence="1">
    <location>
        <begin position="831"/>
        <end position="896"/>
    </location>
</feature>
<dbReference type="PANTHER" id="PTHR23039:SF6">
    <property type="entry name" value="SIMILAR TO MKIAA1522 PROTEIN"/>
    <property type="match status" value="1"/>
</dbReference>
<evidence type="ECO:0000313" key="3">
    <source>
        <dbReference type="Proteomes" id="UP001059041"/>
    </source>
</evidence>
<dbReference type="EMBL" id="JAFHDT010000016">
    <property type="protein sequence ID" value="KAI7798674.1"/>
    <property type="molecule type" value="Genomic_DNA"/>
</dbReference>
<feature type="region of interest" description="Disordered" evidence="1">
    <location>
        <begin position="727"/>
        <end position="784"/>
    </location>
</feature>
<name>A0A9W7TKR4_TRIRA</name>
<evidence type="ECO:0000313" key="2">
    <source>
        <dbReference type="EMBL" id="KAI7798674.1"/>
    </source>
</evidence>
<protein>
    <submittedName>
        <fullName evidence="2">Uncharacterized protein</fullName>
    </submittedName>
</protein>
<feature type="compositionally biased region" description="Polar residues" evidence="1">
    <location>
        <begin position="323"/>
        <end position="352"/>
    </location>
</feature>